<dbReference type="CDD" id="cd07043">
    <property type="entry name" value="STAS_anti-anti-sigma_factors"/>
    <property type="match status" value="1"/>
</dbReference>
<name>A0A9X5BJZ3_9FIRM</name>
<comment type="caution">
    <text evidence="2">The sequence shown here is derived from an EMBL/GenBank/DDBJ whole genome shotgun (WGS) entry which is preliminary data.</text>
</comment>
<accession>A0A9X5BJZ3</accession>
<dbReference type="PROSITE" id="PS50801">
    <property type="entry name" value="STAS"/>
    <property type="match status" value="1"/>
</dbReference>
<dbReference type="InterPro" id="IPR036513">
    <property type="entry name" value="STAS_dom_sf"/>
</dbReference>
<protein>
    <submittedName>
        <fullName evidence="2">Anti-sigma factor antagonist</fullName>
    </submittedName>
</protein>
<dbReference type="EMBL" id="QZDT01000066">
    <property type="protein sequence ID" value="NBJ95121.1"/>
    <property type="molecule type" value="Genomic_DNA"/>
</dbReference>
<dbReference type="Proteomes" id="UP001154420">
    <property type="component" value="Unassembled WGS sequence"/>
</dbReference>
<keyword evidence="3" id="KW-1185">Reference proteome</keyword>
<dbReference type="OrthoDB" id="2047848at2"/>
<evidence type="ECO:0000259" key="1">
    <source>
        <dbReference type="PROSITE" id="PS50801"/>
    </source>
</evidence>
<sequence>MTEQHEIIFSFEKNLNNNIDTYSKLIELYHTLNALEQQKVILDLSNITFLSANLLALLGCCVDNTMTKRNHKIALRNLHPKIKAVMQKNGFNRYFTWDNLDDKYHNTMNYDIFESTTEHLVDFERYLLLNVFSRNNLPIMNSAYKNSIIDNFLEMFNNVIDHANSSYVYVCGQFFPKSMNLCFSIVDIGKTIAENVTSYLRTASMSIPSNTLKWAIIPGNSTKALEAPGGLGFSTLLDFLKHNNGSFILISDKEIYELRASKECFNTLTLPFPGTIVTITINLRDKQWYFFDKNNNDLIIF</sequence>
<reference evidence="2" key="1">
    <citation type="submission" date="2018-09" db="EMBL/GenBank/DDBJ databases">
        <title>Murine metabolic-syndrome-specific gut microbial biobank.</title>
        <authorList>
            <person name="Liu C."/>
        </authorList>
    </citation>
    <scope>NUCLEOTIDE SEQUENCE</scope>
    <source>
        <strain evidence="2">D42-62</strain>
    </source>
</reference>
<dbReference type="Gene3D" id="3.30.750.24">
    <property type="entry name" value="STAS domain"/>
    <property type="match status" value="1"/>
</dbReference>
<evidence type="ECO:0000313" key="3">
    <source>
        <dbReference type="Proteomes" id="UP001154420"/>
    </source>
</evidence>
<dbReference type="SUPFAM" id="SSF52091">
    <property type="entry name" value="SpoIIaa-like"/>
    <property type="match status" value="1"/>
</dbReference>
<organism evidence="2 3">
    <name type="scientific">Parablautia muri</name>
    <dbReference type="NCBI Taxonomy" id="2320879"/>
    <lineage>
        <taxon>Bacteria</taxon>
        <taxon>Bacillati</taxon>
        <taxon>Bacillota</taxon>
        <taxon>Clostridia</taxon>
        <taxon>Lachnospirales</taxon>
        <taxon>Lachnospiraceae</taxon>
        <taxon>Parablautia</taxon>
    </lineage>
</organism>
<feature type="domain" description="STAS" evidence="1">
    <location>
        <begin position="1"/>
        <end position="123"/>
    </location>
</feature>
<dbReference type="RefSeq" id="WP_160562074.1">
    <property type="nucleotide sequence ID" value="NZ_QZDT01000066.1"/>
</dbReference>
<dbReference type="AlphaFoldDB" id="A0A9X5BJZ3"/>
<proteinExistence type="predicted"/>
<evidence type="ECO:0000313" key="2">
    <source>
        <dbReference type="EMBL" id="NBJ95121.1"/>
    </source>
</evidence>
<gene>
    <name evidence="2" type="ORF">D5281_21845</name>
</gene>
<dbReference type="InterPro" id="IPR002645">
    <property type="entry name" value="STAS_dom"/>
</dbReference>